<reference evidence="1 2" key="1">
    <citation type="journal article" date="2017" name="PLoS Biol.">
        <title>The sea cucumber genome provides insights into morphological evolution and visceral regeneration.</title>
        <authorList>
            <person name="Zhang X."/>
            <person name="Sun L."/>
            <person name="Yuan J."/>
            <person name="Sun Y."/>
            <person name="Gao Y."/>
            <person name="Zhang L."/>
            <person name="Li S."/>
            <person name="Dai H."/>
            <person name="Hamel J.F."/>
            <person name="Liu C."/>
            <person name="Yu Y."/>
            <person name="Liu S."/>
            <person name="Lin W."/>
            <person name="Guo K."/>
            <person name="Jin S."/>
            <person name="Xu P."/>
            <person name="Storey K.B."/>
            <person name="Huan P."/>
            <person name="Zhang T."/>
            <person name="Zhou Y."/>
            <person name="Zhang J."/>
            <person name="Lin C."/>
            <person name="Li X."/>
            <person name="Xing L."/>
            <person name="Huo D."/>
            <person name="Sun M."/>
            <person name="Wang L."/>
            <person name="Mercier A."/>
            <person name="Li F."/>
            <person name="Yang H."/>
            <person name="Xiang J."/>
        </authorList>
    </citation>
    <scope>NUCLEOTIDE SEQUENCE [LARGE SCALE GENOMIC DNA]</scope>
    <source>
        <strain evidence="1">Shaxun</strain>
        <tissue evidence="1">Muscle</tissue>
    </source>
</reference>
<dbReference type="InterPro" id="IPR046341">
    <property type="entry name" value="SET_dom_sf"/>
</dbReference>
<protein>
    <submittedName>
        <fullName evidence="1">Uncharacterized protein</fullName>
    </submittedName>
</protein>
<dbReference type="EMBL" id="MRZV01001870">
    <property type="protein sequence ID" value="PIK35569.1"/>
    <property type="molecule type" value="Genomic_DNA"/>
</dbReference>
<accession>A0A2G8JIL7</accession>
<organism evidence="1 2">
    <name type="scientific">Stichopus japonicus</name>
    <name type="common">Sea cucumber</name>
    <dbReference type="NCBI Taxonomy" id="307972"/>
    <lineage>
        <taxon>Eukaryota</taxon>
        <taxon>Metazoa</taxon>
        <taxon>Echinodermata</taxon>
        <taxon>Eleutherozoa</taxon>
        <taxon>Echinozoa</taxon>
        <taxon>Holothuroidea</taxon>
        <taxon>Aspidochirotacea</taxon>
        <taxon>Aspidochirotida</taxon>
        <taxon>Stichopodidae</taxon>
        <taxon>Apostichopus</taxon>
    </lineage>
</organism>
<proteinExistence type="predicted"/>
<evidence type="ECO:0000313" key="1">
    <source>
        <dbReference type="EMBL" id="PIK35569.1"/>
    </source>
</evidence>
<comment type="caution">
    <text evidence="1">The sequence shown here is derived from an EMBL/GenBank/DDBJ whole genome shotgun (WGS) entry which is preliminary data.</text>
</comment>
<dbReference type="AlphaFoldDB" id="A0A2G8JIL7"/>
<dbReference type="Gene3D" id="2.170.270.10">
    <property type="entry name" value="SET domain"/>
    <property type="match status" value="1"/>
</dbReference>
<evidence type="ECO:0000313" key="2">
    <source>
        <dbReference type="Proteomes" id="UP000230750"/>
    </source>
</evidence>
<keyword evidence="2" id="KW-1185">Reference proteome</keyword>
<name>A0A2G8JIL7_STIJA</name>
<dbReference type="OrthoDB" id="6414306at2759"/>
<sequence length="176" mass="20257">MEVVPDGMNLPNELEFGDSLQEPDKIGVFSRKQVNRGRLYGPFKGERKRLLPLEQNCCAGMKEQQSPVMRTFLKVRLSFFLNVVCVVLGFYRWQKFGPYLLHSSLTQNCQTNEIPFIANHPGIKAPLSFEYSRFGKSDLLPMPILEKMDFSENAAYKAPKRVPRHWRCTPTTSQRG</sequence>
<gene>
    <name evidence="1" type="ORF">BSL78_27605</name>
</gene>
<dbReference type="Proteomes" id="UP000230750">
    <property type="component" value="Unassembled WGS sequence"/>
</dbReference>